<dbReference type="EMBL" id="CM042044">
    <property type="protein sequence ID" value="KAI3686432.1"/>
    <property type="molecule type" value="Genomic_DNA"/>
</dbReference>
<dbReference type="Proteomes" id="UP001056120">
    <property type="component" value="Linkage Group LG27"/>
</dbReference>
<proteinExistence type="predicted"/>
<organism evidence="1 2">
    <name type="scientific">Smallanthus sonchifolius</name>
    <dbReference type="NCBI Taxonomy" id="185202"/>
    <lineage>
        <taxon>Eukaryota</taxon>
        <taxon>Viridiplantae</taxon>
        <taxon>Streptophyta</taxon>
        <taxon>Embryophyta</taxon>
        <taxon>Tracheophyta</taxon>
        <taxon>Spermatophyta</taxon>
        <taxon>Magnoliopsida</taxon>
        <taxon>eudicotyledons</taxon>
        <taxon>Gunneridae</taxon>
        <taxon>Pentapetalae</taxon>
        <taxon>asterids</taxon>
        <taxon>campanulids</taxon>
        <taxon>Asterales</taxon>
        <taxon>Asteraceae</taxon>
        <taxon>Asteroideae</taxon>
        <taxon>Heliantheae alliance</taxon>
        <taxon>Millerieae</taxon>
        <taxon>Smallanthus</taxon>
    </lineage>
</organism>
<accession>A0ACB8YLP3</accession>
<protein>
    <submittedName>
        <fullName evidence="1">Uncharacterized protein</fullName>
    </submittedName>
</protein>
<name>A0ACB8YLP3_9ASTR</name>
<reference evidence="1 2" key="2">
    <citation type="journal article" date="2022" name="Mol. Ecol. Resour.">
        <title>The genomes of chicory, endive, great burdock and yacon provide insights into Asteraceae paleo-polyploidization history and plant inulin production.</title>
        <authorList>
            <person name="Fan W."/>
            <person name="Wang S."/>
            <person name="Wang H."/>
            <person name="Wang A."/>
            <person name="Jiang F."/>
            <person name="Liu H."/>
            <person name="Zhao H."/>
            <person name="Xu D."/>
            <person name="Zhang Y."/>
        </authorList>
    </citation>
    <scope>NUCLEOTIDE SEQUENCE [LARGE SCALE GENOMIC DNA]</scope>
    <source>
        <strain evidence="2">cv. Yunnan</strain>
        <tissue evidence="1">Leaves</tissue>
    </source>
</reference>
<keyword evidence="2" id="KW-1185">Reference proteome</keyword>
<evidence type="ECO:0000313" key="1">
    <source>
        <dbReference type="EMBL" id="KAI3686432.1"/>
    </source>
</evidence>
<gene>
    <name evidence="1" type="ORF">L1987_80108</name>
</gene>
<comment type="caution">
    <text evidence="1">The sequence shown here is derived from an EMBL/GenBank/DDBJ whole genome shotgun (WGS) entry which is preliminary data.</text>
</comment>
<evidence type="ECO:0000313" key="2">
    <source>
        <dbReference type="Proteomes" id="UP001056120"/>
    </source>
</evidence>
<reference evidence="2" key="1">
    <citation type="journal article" date="2022" name="Mol. Ecol. Resour.">
        <title>The genomes of chicory, endive, great burdock and yacon provide insights into Asteraceae palaeo-polyploidization history and plant inulin production.</title>
        <authorList>
            <person name="Fan W."/>
            <person name="Wang S."/>
            <person name="Wang H."/>
            <person name="Wang A."/>
            <person name="Jiang F."/>
            <person name="Liu H."/>
            <person name="Zhao H."/>
            <person name="Xu D."/>
            <person name="Zhang Y."/>
        </authorList>
    </citation>
    <scope>NUCLEOTIDE SEQUENCE [LARGE SCALE GENOMIC DNA]</scope>
    <source>
        <strain evidence="2">cv. Yunnan</strain>
    </source>
</reference>
<sequence>MQHNLNTPVTIHLLLSPTSLQSAGQLPINRNLLFRTGKRFFYPVRIRWLQSWRGLWCNLPAFLLQFQVKAKSVQSDLVIQKEQSI</sequence>